<evidence type="ECO:0000313" key="1">
    <source>
        <dbReference type="EMBL" id="WHF50703.1"/>
    </source>
</evidence>
<evidence type="ECO:0000313" key="2">
    <source>
        <dbReference type="Proteomes" id="UP001241656"/>
    </source>
</evidence>
<proteinExistence type="predicted"/>
<dbReference type="EMBL" id="CP124855">
    <property type="protein sequence ID" value="WHF50703.1"/>
    <property type="molecule type" value="Genomic_DNA"/>
</dbReference>
<evidence type="ECO:0008006" key="3">
    <source>
        <dbReference type="Google" id="ProtNLM"/>
    </source>
</evidence>
<dbReference type="Proteomes" id="UP001241656">
    <property type="component" value="Chromosome"/>
</dbReference>
<keyword evidence="2" id="KW-1185">Reference proteome</keyword>
<reference evidence="1 2" key="1">
    <citation type="submission" date="2023-05" db="EMBL/GenBank/DDBJ databases">
        <title>Genomic insight into Chryseobacterium sp. wdc7 isolated forest soil (Gotjawal).</title>
        <authorList>
            <person name="Park S.-J."/>
        </authorList>
    </citation>
    <scope>NUCLEOTIDE SEQUENCE [LARGE SCALE GENOMIC DNA]</scope>
    <source>
        <strain evidence="2">wdc7</strain>
    </source>
</reference>
<sequence>MSDHNLKTLSEVLNILRQRGITKEITMNSQKQLVLGKDEKLYQPEDLCIVKSYRFEGDSSADDNAVLYLIEDKEGELSTILDSYGGESNYSGEEFADFLRKVPVQENEIHNIDQ</sequence>
<gene>
    <name evidence="1" type="ORF">QGN23_09670</name>
</gene>
<accession>A0ABY8RC11</accession>
<dbReference type="RefSeq" id="WP_282904110.1">
    <property type="nucleotide sequence ID" value="NZ_CP124855.1"/>
</dbReference>
<protein>
    <recommendedName>
        <fullName evidence="3">Phosphoribosylpyrophosphate synthetase</fullName>
    </recommendedName>
</protein>
<name>A0ABY8RC11_9FLAO</name>
<organism evidence="1 2">
    <name type="scientific">Chryseobacterium gotjawalense</name>
    <dbReference type="NCBI Taxonomy" id="3042315"/>
    <lineage>
        <taxon>Bacteria</taxon>
        <taxon>Pseudomonadati</taxon>
        <taxon>Bacteroidota</taxon>
        <taxon>Flavobacteriia</taxon>
        <taxon>Flavobacteriales</taxon>
        <taxon>Weeksellaceae</taxon>
        <taxon>Chryseobacterium group</taxon>
        <taxon>Chryseobacterium</taxon>
    </lineage>
</organism>